<dbReference type="RefSeq" id="WP_153041928.1">
    <property type="nucleotide sequence ID" value="NZ_JAYFSN010000017.1"/>
</dbReference>
<organism evidence="2 3">
    <name type="scientific">Xanthomonas floridensis</name>
    <dbReference type="NCBI Taxonomy" id="1843580"/>
    <lineage>
        <taxon>Bacteria</taxon>
        <taxon>Pseudomonadati</taxon>
        <taxon>Pseudomonadota</taxon>
        <taxon>Gammaproteobacteria</taxon>
        <taxon>Lysobacterales</taxon>
        <taxon>Lysobacteraceae</taxon>
        <taxon>Xanthomonas</taxon>
    </lineage>
</organism>
<reference evidence="2 3" key="1">
    <citation type="submission" date="2023-12" db="EMBL/GenBank/DDBJ databases">
        <title>Genome sequencing of Xanthomonas floridensis.</title>
        <authorList>
            <person name="Greer S."/>
            <person name="Harrison J."/>
            <person name="Grant M."/>
            <person name="Vicente J."/>
            <person name="Studholme D."/>
        </authorList>
    </citation>
    <scope>NUCLEOTIDE SEQUENCE [LARGE SCALE GENOMIC DNA]</scope>
    <source>
        <strain evidence="2 3">WHRI 8848</strain>
    </source>
</reference>
<gene>
    <name evidence="2" type="ORF">VB146_05465</name>
</gene>
<keyword evidence="1" id="KW-0472">Membrane</keyword>
<proteinExistence type="predicted"/>
<feature type="transmembrane region" description="Helical" evidence="1">
    <location>
        <begin position="123"/>
        <end position="145"/>
    </location>
</feature>
<accession>A0ABU5PVG6</accession>
<comment type="caution">
    <text evidence="2">The sequence shown here is derived from an EMBL/GenBank/DDBJ whole genome shotgun (WGS) entry which is preliminary data.</text>
</comment>
<dbReference type="Proteomes" id="UP001303614">
    <property type="component" value="Unassembled WGS sequence"/>
</dbReference>
<evidence type="ECO:0000313" key="2">
    <source>
        <dbReference type="EMBL" id="MEA5123327.1"/>
    </source>
</evidence>
<name>A0ABU5PVG6_9XANT</name>
<sequence length="177" mass="20230">MATLIILLGVLALGHFLYEGVIAPSLRDRLNDEMFELRDRLRRIKLEQGEACPQQAFEIAHNGINQYVHRLHWVTISFVVEFNRSHRKFRNEVKDRRDVIARCGVSELKDVVDRGNQIVERALIVNSGAVLLVSFPFVVLGVTVFQLPIKLYAKAAELFATPERRTEQVLSKLHLAT</sequence>
<evidence type="ECO:0000256" key="1">
    <source>
        <dbReference type="SAM" id="Phobius"/>
    </source>
</evidence>
<keyword evidence="1" id="KW-0812">Transmembrane</keyword>
<keyword evidence="3" id="KW-1185">Reference proteome</keyword>
<dbReference type="EMBL" id="JAYFSO010000005">
    <property type="protein sequence ID" value="MEA5123327.1"/>
    <property type="molecule type" value="Genomic_DNA"/>
</dbReference>
<evidence type="ECO:0000313" key="3">
    <source>
        <dbReference type="Proteomes" id="UP001303614"/>
    </source>
</evidence>
<protein>
    <submittedName>
        <fullName evidence="2">Uncharacterized protein</fullName>
    </submittedName>
</protein>
<keyword evidence="1" id="KW-1133">Transmembrane helix</keyword>